<proteinExistence type="predicted"/>
<accession>A0AAW1YDQ8</accession>
<dbReference type="AlphaFoldDB" id="A0AAW1YDQ8"/>
<evidence type="ECO:0000256" key="1">
    <source>
        <dbReference type="SAM" id="MobiDB-lite"/>
    </source>
</evidence>
<evidence type="ECO:0000313" key="2">
    <source>
        <dbReference type="EMBL" id="KAK9946675.1"/>
    </source>
</evidence>
<name>A0AAW1YDQ8_RUBAR</name>
<keyword evidence="3" id="KW-1185">Reference proteome</keyword>
<gene>
    <name evidence="2" type="ORF">M0R45_012125</name>
</gene>
<organism evidence="2 3">
    <name type="scientific">Rubus argutus</name>
    <name type="common">Southern blackberry</name>
    <dbReference type="NCBI Taxonomy" id="59490"/>
    <lineage>
        <taxon>Eukaryota</taxon>
        <taxon>Viridiplantae</taxon>
        <taxon>Streptophyta</taxon>
        <taxon>Embryophyta</taxon>
        <taxon>Tracheophyta</taxon>
        <taxon>Spermatophyta</taxon>
        <taxon>Magnoliopsida</taxon>
        <taxon>eudicotyledons</taxon>
        <taxon>Gunneridae</taxon>
        <taxon>Pentapetalae</taxon>
        <taxon>rosids</taxon>
        <taxon>fabids</taxon>
        <taxon>Rosales</taxon>
        <taxon>Rosaceae</taxon>
        <taxon>Rosoideae</taxon>
        <taxon>Rosoideae incertae sedis</taxon>
        <taxon>Rubus</taxon>
    </lineage>
</organism>
<sequence length="281" mass="29908">MHSPHSPESYFTMSTSRRLDILADRAAKLNIERRERCAGRSSGASARTSAFSSGASAHSSAFSSGASARSSAFSSGASARSSAFSSGASARSSGWGQSSGSSAAIGRSTEAAPIKETEETTQDIIEQAISGSVIVSPAPVEPAITAPVEAVIGVSSASVEDPALIHGGIFSREVATNSSLQNTGLELSIALSRGNFFSRLIADENHLVEFLILPQMKNVIFYYYHCLKLEDHAWKSHSALAASITMRMMPRTTIGREVQSAKNRIRYDQGRDVEGPTHNYF</sequence>
<reference evidence="2 3" key="1">
    <citation type="journal article" date="2023" name="G3 (Bethesda)">
        <title>A chromosome-length genome assembly and annotation of blackberry (Rubus argutus, cv. 'Hillquist').</title>
        <authorList>
            <person name="Bruna T."/>
            <person name="Aryal R."/>
            <person name="Dudchenko O."/>
            <person name="Sargent D.J."/>
            <person name="Mead D."/>
            <person name="Buti M."/>
            <person name="Cavallini A."/>
            <person name="Hytonen T."/>
            <person name="Andres J."/>
            <person name="Pham M."/>
            <person name="Weisz D."/>
            <person name="Mascagni F."/>
            <person name="Usai G."/>
            <person name="Natali L."/>
            <person name="Bassil N."/>
            <person name="Fernandez G.E."/>
            <person name="Lomsadze A."/>
            <person name="Armour M."/>
            <person name="Olukolu B."/>
            <person name="Poorten T."/>
            <person name="Britton C."/>
            <person name="Davik J."/>
            <person name="Ashrafi H."/>
            <person name="Aiden E.L."/>
            <person name="Borodovsky M."/>
            <person name="Worthington M."/>
        </authorList>
    </citation>
    <scope>NUCLEOTIDE SEQUENCE [LARGE SCALE GENOMIC DNA]</scope>
    <source>
        <strain evidence="2">PI 553951</strain>
    </source>
</reference>
<evidence type="ECO:0000313" key="3">
    <source>
        <dbReference type="Proteomes" id="UP001457282"/>
    </source>
</evidence>
<feature type="compositionally biased region" description="Low complexity" evidence="1">
    <location>
        <begin position="88"/>
        <end position="108"/>
    </location>
</feature>
<dbReference type="Proteomes" id="UP001457282">
    <property type="component" value="Unassembled WGS sequence"/>
</dbReference>
<feature type="region of interest" description="Disordered" evidence="1">
    <location>
        <begin position="88"/>
        <end position="120"/>
    </location>
</feature>
<protein>
    <submittedName>
        <fullName evidence="2">Uncharacterized protein</fullName>
    </submittedName>
</protein>
<dbReference type="EMBL" id="JBEDUW010000002">
    <property type="protein sequence ID" value="KAK9946675.1"/>
    <property type="molecule type" value="Genomic_DNA"/>
</dbReference>
<comment type="caution">
    <text evidence="2">The sequence shown here is derived from an EMBL/GenBank/DDBJ whole genome shotgun (WGS) entry which is preliminary data.</text>
</comment>